<evidence type="ECO:0000313" key="3">
    <source>
        <dbReference type="Proteomes" id="UP000479710"/>
    </source>
</evidence>
<reference evidence="2 3" key="1">
    <citation type="submission" date="2019-11" db="EMBL/GenBank/DDBJ databases">
        <title>Whole genome sequence of Oryza granulata.</title>
        <authorList>
            <person name="Li W."/>
        </authorList>
    </citation>
    <scope>NUCLEOTIDE SEQUENCE [LARGE SCALE GENOMIC DNA]</scope>
    <source>
        <strain evidence="3">cv. Menghai</strain>
        <tissue evidence="2">Leaf</tissue>
    </source>
</reference>
<protein>
    <submittedName>
        <fullName evidence="2">Uncharacterized protein</fullName>
    </submittedName>
</protein>
<dbReference type="Proteomes" id="UP000479710">
    <property type="component" value="Unassembled WGS sequence"/>
</dbReference>
<proteinExistence type="predicted"/>
<evidence type="ECO:0000313" key="2">
    <source>
        <dbReference type="EMBL" id="KAF0925969.1"/>
    </source>
</evidence>
<organism evidence="2 3">
    <name type="scientific">Oryza meyeriana var. granulata</name>
    <dbReference type="NCBI Taxonomy" id="110450"/>
    <lineage>
        <taxon>Eukaryota</taxon>
        <taxon>Viridiplantae</taxon>
        <taxon>Streptophyta</taxon>
        <taxon>Embryophyta</taxon>
        <taxon>Tracheophyta</taxon>
        <taxon>Spermatophyta</taxon>
        <taxon>Magnoliopsida</taxon>
        <taxon>Liliopsida</taxon>
        <taxon>Poales</taxon>
        <taxon>Poaceae</taxon>
        <taxon>BOP clade</taxon>
        <taxon>Oryzoideae</taxon>
        <taxon>Oryzeae</taxon>
        <taxon>Oryzinae</taxon>
        <taxon>Oryza</taxon>
        <taxon>Oryza meyeriana</taxon>
    </lineage>
</organism>
<sequence>MFYNTQKATGGGGGGGGTPRRHAAASARIQGRNKSTRRCCQVAVEVIDPQPTVVPPRGALHPCAARFHRRHRMSAPVSVADPTPQPRLTSGGQDVRRLLALW</sequence>
<accession>A0A6G1EMW7</accession>
<evidence type="ECO:0000256" key="1">
    <source>
        <dbReference type="SAM" id="MobiDB-lite"/>
    </source>
</evidence>
<comment type="caution">
    <text evidence="2">The sequence shown here is derived from an EMBL/GenBank/DDBJ whole genome shotgun (WGS) entry which is preliminary data.</text>
</comment>
<feature type="region of interest" description="Disordered" evidence="1">
    <location>
        <begin position="1"/>
        <end position="34"/>
    </location>
</feature>
<feature type="compositionally biased region" description="Gly residues" evidence="1">
    <location>
        <begin position="9"/>
        <end position="18"/>
    </location>
</feature>
<gene>
    <name evidence="2" type="ORF">E2562_019037</name>
</gene>
<keyword evidence="3" id="KW-1185">Reference proteome</keyword>
<name>A0A6G1EMW7_9ORYZ</name>
<dbReference type="AlphaFoldDB" id="A0A6G1EMW7"/>
<dbReference type="EMBL" id="SPHZ02000003">
    <property type="protein sequence ID" value="KAF0925969.1"/>
    <property type="molecule type" value="Genomic_DNA"/>
</dbReference>